<feature type="domain" description="TonB-dependent receptor-like beta-barrel" evidence="5">
    <location>
        <begin position="459"/>
        <end position="1011"/>
    </location>
</feature>
<dbReference type="InterPro" id="IPR036942">
    <property type="entry name" value="Beta-barrel_TonB_sf"/>
</dbReference>
<reference evidence="7 8" key="1">
    <citation type="submission" date="2023-02" db="EMBL/GenBank/DDBJ databases">
        <title>Description and genomic characterization of Microbulbifer bruguierae sp. nov., isolated from the sediment of mangrove plant Bruguiera sexangula.</title>
        <authorList>
            <person name="Long M."/>
        </authorList>
    </citation>
    <scope>NUCLEOTIDE SEQUENCE [LARGE SCALE GENOMIC DNA]</scope>
    <source>
        <strain evidence="7 8">H12</strain>
    </source>
</reference>
<comment type="subcellular location">
    <subcellularLocation>
        <location evidence="1 4">Cell outer membrane</location>
    </subcellularLocation>
</comment>
<evidence type="ECO:0000256" key="2">
    <source>
        <dbReference type="ARBA" id="ARBA00023136"/>
    </source>
</evidence>
<dbReference type="EMBL" id="CP118605">
    <property type="protein sequence ID" value="WGL16148.1"/>
    <property type="molecule type" value="Genomic_DNA"/>
</dbReference>
<keyword evidence="2 4" id="KW-0472">Membrane</keyword>
<dbReference type="PANTHER" id="PTHR40980:SF3">
    <property type="entry name" value="TONB-DEPENDENT RECEPTOR-LIKE BETA-BARREL DOMAIN-CONTAINING PROTEIN"/>
    <property type="match status" value="1"/>
</dbReference>
<keyword evidence="3" id="KW-0998">Cell outer membrane</keyword>
<dbReference type="Pfam" id="PF00593">
    <property type="entry name" value="TonB_dep_Rec_b-barrel"/>
    <property type="match status" value="1"/>
</dbReference>
<evidence type="ECO:0000259" key="5">
    <source>
        <dbReference type="Pfam" id="PF00593"/>
    </source>
</evidence>
<dbReference type="NCBIfam" id="TIGR01782">
    <property type="entry name" value="TonB-Xanth-Caul"/>
    <property type="match status" value="1"/>
</dbReference>
<comment type="similarity">
    <text evidence="4">Belongs to the TonB-dependent receptor family.</text>
</comment>
<sequence>MPRKFNHKLLSIAVCGAVYGLLPGQLVAQEAEQIDDALVEEVVVYGDMRANLQSAQDLKRDADTVKDVITASDIGALPDKSVTEALQRVSGVTIERFAASDDPNHYADEGTGVLVRGLDRVRSEINGRDAFSANPWGGLNYEDISPELLGAVEVVKNQTADLTAGGIAGTVNLITRKPLDSDEQILAFTAKANYGDFREEATPSFSALFSDHWETDIGKIGFLVAGSGSEYKTRGDGVGVANYYSRGDAFIGEERWGAIVGPTADSPLEGPMIPGQEAGSVVYAPGQFSLRTAENDRSREGFATSLQWQSNDEKVTATLEHINSRAELEWEERVIGTQGQGFHPTTWFAAHWLEDEAQGYPITFDDGYLTSGIIRADAELPMLASSRYNQNINSVEDTSLNVTFRPTDRMTVSVDYQHVASEEIVHNYGINARVAPGSNASDVFLDLRGSLPTVEFLNPTWNNPGYWSNWAGENQTHYIATAMDHEVHSNARGDSFRLDLDYELDGLFNKIHTGMYYSDKELIMRNTEYANWGFVNEGWVKAQVDKAGPDVAPEAWETVDFSDFYDGQVLQGDITSSFYFPRMSLVKNFSEAMRSGCGTWNNAPFGSAGQPNAECYSGSLDLADRVNGPFAAHDISNTGEERLEAYVRADFALDDSAVPVRGNLGLRYVSYQLDSDGYVVLPPAISGSDSLLSVFQETYPDLYAFADGTGSVQSVKGTDYDTVLPSLNLVFNLSDDVLLRFGASRGLYFPTLDQARSTKTLGISYTAVRENPGSNDTDDTTNPVVGITDVSLFGASLNPNLEPEKSDNFDLTTEWYFSSAGSMSVGLFYKNMHDIIRNRSFVETVTNPDNGISQEFSLTGPANTGSGSIQGVELSYSQFYDFLPGAWSGLGMQFNYTYIDQNGLNDPESGLGAQRFTADGQPISDQRDTFRNFAGLPLEGYSDQNYNIVGMYEYNDFSMRLAYTWRSDYLVTRRDSNEFAPIYTEAAGMMDASLFYSLSDNWRVGMEIGNLLDLETKTLAQVSEDGTTKESLSFKTDRRYALTISGNF</sequence>
<keyword evidence="7" id="KW-0675">Receptor</keyword>
<accession>A0ABY8NB63</accession>
<dbReference type="Proteomes" id="UP001236500">
    <property type="component" value="Chromosome"/>
</dbReference>
<dbReference type="PANTHER" id="PTHR40980">
    <property type="entry name" value="PLUG DOMAIN-CONTAINING PROTEIN"/>
    <property type="match status" value="1"/>
</dbReference>
<gene>
    <name evidence="7" type="ORF">PVT68_15415</name>
</gene>
<evidence type="ECO:0000313" key="8">
    <source>
        <dbReference type="Proteomes" id="UP001236500"/>
    </source>
</evidence>
<dbReference type="SUPFAM" id="SSF56935">
    <property type="entry name" value="Porins"/>
    <property type="match status" value="1"/>
</dbReference>
<evidence type="ECO:0000256" key="1">
    <source>
        <dbReference type="ARBA" id="ARBA00004442"/>
    </source>
</evidence>
<protein>
    <submittedName>
        <fullName evidence="7">TonB-dependent receptor</fullName>
    </submittedName>
</protein>
<dbReference type="InterPro" id="IPR010104">
    <property type="entry name" value="TonB_rcpt_bac"/>
</dbReference>
<evidence type="ECO:0000256" key="3">
    <source>
        <dbReference type="ARBA" id="ARBA00023237"/>
    </source>
</evidence>
<evidence type="ECO:0000313" key="7">
    <source>
        <dbReference type="EMBL" id="WGL16148.1"/>
    </source>
</evidence>
<dbReference type="Pfam" id="PF07715">
    <property type="entry name" value="Plug"/>
    <property type="match status" value="1"/>
</dbReference>
<evidence type="ECO:0000256" key="4">
    <source>
        <dbReference type="RuleBase" id="RU003357"/>
    </source>
</evidence>
<proteinExistence type="inferred from homology"/>
<dbReference type="Gene3D" id="2.170.130.10">
    <property type="entry name" value="TonB-dependent receptor, plug domain"/>
    <property type="match status" value="1"/>
</dbReference>
<organism evidence="7 8">
    <name type="scientific">Microbulbifer bruguierae</name>
    <dbReference type="NCBI Taxonomy" id="3029061"/>
    <lineage>
        <taxon>Bacteria</taxon>
        <taxon>Pseudomonadati</taxon>
        <taxon>Pseudomonadota</taxon>
        <taxon>Gammaproteobacteria</taxon>
        <taxon>Cellvibrionales</taxon>
        <taxon>Microbulbiferaceae</taxon>
        <taxon>Microbulbifer</taxon>
    </lineage>
</organism>
<evidence type="ECO:0000259" key="6">
    <source>
        <dbReference type="Pfam" id="PF07715"/>
    </source>
</evidence>
<dbReference type="InterPro" id="IPR012910">
    <property type="entry name" value="Plug_dom"/>
</dbReference>
<feature type="domain" description="TonB-dependent receptor plug" evidence="6">
    <location>
        <begin position="59"/>
        <end position="170"/>
    </location>
</feature>
<keyword evidence="4" id="KW-0798">TonB box</keyword>
<keyword evidence="8" id="KW-1185">Reference proteome</keyword>
<dbReference type="InterPro" id="IPR037066">
    <property type="entry name" value="Plug_dom_sf"/>
</dbReference>
<dbReference type="Gene3D" id="2.40.170.20">
    <property type="entry name" value="TonB-dependent receptor, beta-barrel domain"/>
    <property type="match status" value="1"/>
</dbReference>
<name>A0ABY8NB63_9GAMM</name>
<dbReference type="RefSeq" id="WP_280319519.1">
    <property type="nucleotide sequence ID" value="NZ_CP118605.1"/>
</dbReference>
<dbReference type="InterPro" id="IPR000531">
    <property type="entry name" value="Beta-barrel_TonB"/>
</dbReference>